<dbReference type="EMBL" id="MUXE01000009">
    <property type="protein sequence ID" value="PUE64165.1"/>
    <property type="molecule type" value="Genomic_DNA"/>
</dbReference>
<evidence type="ECO:0000313" key="2">
    <source>
        <dbReference type="EMBL" id="PUE64165.1"/>
    </source>
</evidence>
<keyword evidence="1" id="KW-0812">Transmembrane</keyword>
<protein>
    <recommendedName>
        <fullName evidence="4">Prepilin-type cleavage/methylation domain-containing protein</fullName>
    </recommendedName>
</protein>
<comment type="caution">
    <text evidence="2">The sequence shown here is derived from an EMBL/GenBank/DDBJ whole genome shotgun (WGS) entry which is preliminary data.</text>
</comment>
<keyword evidence="1" id="KW-0472">Membrane</keyword>
<dbReference type="Proteomes" id="UP000251135">
    <property type="component" value="Unassembled WGS sequence"/>
</dbReference>
<dbReference type="AlphaFoldDB" id="A0A363CYI3"/>
<accession>A0A363CYI3</accession>
<dbReference type="OrthoDB" id="5344301at2"/>
<dbReference type="RefSeq" id="WP_108559144.1">
    <property type="nucleotide sequence ID" value="NZ_MUXE01000009.1"/>
</dbReference>
<name>A0A363CYI3_9BACT</name>
<organism evidence="2 3">
    <name type="scientific">Arcobacter caeni</name>
    <dbReference type="NCBI Taxonomy" id="1912877"/>
    <lineage>
        <taxon>Bacteria</taxon>
        <taxon>Pseudomonadati</taxon>
        <taxon>Campylobacterota</taxon>
        <taxon>Epsilonproteobacteria</taxon>
        <taxon>Campylobacterales</taxon>
        <taxon>Arcobacteraceae</taxon>
        <taxon>Arcobacter</taxon>
    </lineage>
</organism>
<reference evidence="2 3" key="1">
    <citation type="submission" date="2017-02" db="EMBL/GenBank/DDBJ databases">
        <title>Arcobacter caeni sp. nov, a new Arcobacter species isolated from reclaimed water.</title>
        <authorList>
            <person name="Figueras M.J."/>
            <person name="Perez-Cataluna A."/>
            <person name="Salas-Masso N."/>
        </authorList>
    </citation>
    <scope>NUCLEOTIDE SEQUENCE [LARGE SCALE GENOMIC DNA]</scope>
    <source>
        <strain evidence="2 3">RW17-10</strain>
    </source>
</reference>
<evidence type="ECO:0000313" key="3">
    <source>
        <dbReference type="Proteomes" id="UP000251135"/>
    </source>
</evidence>
<keyword evidence="1" id="KW-1133">Transmembrane helix</keyword>
<evidence type="ECO:0008006" key="4">
    <source>
        <dbReference type="Google" id="ProtNLM"/>
    </source>
</evidence>
<gene>
    <name evidence="2" type="ORF">B0174_07150</name>
</gene>
<keyword evidence="3" id="KW-1185">Reference proteome</keyword>
<sequence>MVKNSFTLIETLISITFLSVVISGFMYSSYHDEINQENFMLLNNLENSFNIKDYKNFTKTNKTLKITQNQETTQNFTVSKYQFENENIKIFKYEK</sequence>
<evidence type="ECO:0000256" key="1">
    <source>
        <dbReference type="SAM" id="Phobius"/>
    </source>
</evidence>
<feature type="transmembrane region" description="Helical" evidence="1">
    <location>
        <begin position="6"/>
        <end position="27"/>
    </location>
</feature>
<proteinExistence type="predicted"/>